<comment type="caution">
    <text evidence="1">The sequence shown here is derived from an EMBL/GenBank/DDBJ whole genome shotgun (WGS) entry which is preliminary data.</text>
</comment>
<accession>A0A645IQA8</accession>
<protein>
    <recommendedName>
        <fullName evidence="2">Squalene cyclase C-terminal domain-containing protein</fullName>
    </recommendedName>
</protein>
<organism evidence="1">
    <name type="scientific">bioreactor metagenome</name>
    <dbReference type="NCBI Taxonomy" id="1076179"/>
    <lineage>
        <taxon>unclassified sequences</taxon>
        <taxon>metagenomes</taxon>
        <taxon>ecological metagenomes</taxon>
    </lineage>
</organism>
<dbReference type="EMBL" id="VSSQ01120767">
    <property type="protein sequence ID" value="MPN53545.1"/>
    <property type="molecule type" value="Genomic_DNA"/>
</dbReference>
<sequence>MEKISKPGWNRFGFPLMYQSDTLELLDIMASLHVQSPCLDEAIALVREKRRPDGTWVLENSFNGRTAVSIETKGKPSKWITLRAVRALNVYDP</sequence>
<name>A0A645IQA8_9ZZZZ</name>
<dbReference type="AlphaFoldDB" id="A0A645IQA8"/>
<evidence type="ECO:0008006" key="2">
    <source>
        <dbReference type="Google" id="ProtNLM"/>
    </source>
</evidence>
<proteinExistence type="predicted"/>
<reference evidence="1" key="1">
    <citation type="submission" date="2019-08" db="EMBL/GenBank/DDBJ databases">
        <authorList>
            <person name="Kucharzyk K."/>
            <person name="Murdoch R.W."/>
            <person name="Higgins S."/>
            <person name="Loffler F."/>
        </authorList>
    </citation>
    <scope>NUCLEOTIDE SEQUENCE</scope>
</reference>
<evidence type="ECO:0000313" key="1">
    <source>
        <dbReference type="EMBL" id="MPN53545.1"/>
    </source>
</evidence>
<gene>
    <name evidence="1" type="ORF">SDC9_201209</name>
</gene>